<reference evidence="1" key="1">
    <citation type="submission" date="2021-05" db="EMBL/GenBank/DDBJ databases">
        <title>Genome of Sphingobium sp. strain.</title>
        <authorList>
            <person name="Fan R."/>
        </authorList>
    </citation>
    <scope>NUCLEOTIDE SEQUENCE</scope>
    <source>
        <strain evidence="1">H33</strain>
    </source>
</reference>
<proteinExistence type="predicted"/>
<evidence type="ECO:0000313" key="2">
    <source>
        <dbReference type="Proteomes" id="UP001138757"/>
    </source>
</evidence>
<evidence type="ECO:0000313" key="1">
    <source>
        <dbReference type="EMBL" id="MBT2189223.1"/>
    </source>
</evidence>
<dbReference type="EMBL" id="JAHGAW010000016">
    <property type="protein sequence ID" value="MBT2189223.1"/>
    <property type="molecule type" value="Genomic_DNA"/>
</dbReference>
<name>A0A9X1IT49_9SPHN</name>
<protein>
    <submittedName>
        <fullName evidence="1">Uncharacterized protein</fullName>
    </submittedName>
</protein>
<gene>
    <name evidence="1" type="ORF">KK488_19915</name>
</gene>
<dbReference type="AlphaFoldDB" id="A0A9X1IT49"/>
<keyword evidence="2" id="KW-1185">Reference proteome</keyword>
<comment type="caution">
    <text evidence="1">The sequence shown here is derived from an EMBL/GenBank/DDBJ whole genome shotgun (WGS) entry which is preliminary data.</text>
</comment>
<dbReference type="RefSeq" id="WP_214625480.1">
    <property type="nucleotide sequence ID" value="NZ_JAHGAW010000016.1"/>
</dbReference>
<dbReference type="Proteomes" id="UP001138757">
    <property type="component" value="Unassembled WGS sequence"/>
</dbReference>
<sequence length="105" mass="10853">MGMNAPFDDQGLPLNLAGGRGTRIPDLHLLLAVHAARQATGTTVRLVRDRDLPVVSGDEAGRMALIFASKTHPAALKRAAGSFNAAVATQLAMGTDGESAVYLGT</sequence>
<accession>A0A9X1IT49</accession>
<organism evidence="1 2">
    <name type="scientific">Sphingobium nicotianae</name>
    <dbReference type="NCBI Taxonomy" id="2782607"/>
    <lineage>
        <taxon>Bacteria</taxon>
        <taxon>Pseudomonadati</taxon>
        <taxon>Pseudomonadota</taxon>
        <taxon>Alphaproteobacteria</taxon>
        <taxon>Sphingomonadales</taxon>
        <taxon>Sphingomonadaceae</taxon>
        <taxon>Sphingobium</taxon>
    </lineage>
</organism>